<dbReference type="KEGG" id="ttc:FOKN1_2535"/>
<evidence type="ECO:0000313" key="2">
    <source>
        <dbReference type="Proteomes" id="UP000218765"/>
    </source>
</evidence>
<evidence type="ECO:0000313" key="1">
    <source>
        <dbReference type="EMBL" id="BAZ94906.1"/>
    </source>
</evidence>
<accession>A0A1Z4VTE3</accession>
<name>A0A1Z4VTE3_9GAMM</name>
<reference evidence="1 2" key="1">
    <citation type="submission" date="2017-05" db="EMBL/GenBank/DDBJ databases">
        <title>Thiocyanate degradation by Thiohalobacter thiocyanaticus FOKN1.</title>
        <authorList>
            <person name="Oshiki M."/>
            <person name="Fukushima T."/>
            <person name="Kawano S."/>
            <person name="Nakagawa J."/>
        </authorList>
    </citation>
    <scope>NUCLEOTIDE SEQUENCE [LARGE SCALE GENOMIC DNA]</scope>
    <source>
        <strain evidence="1 2">FOKN1</strain>
    </source>
</reference>
<dbReference type="AlphaFoldDB" id="A0A1Z4VTE3"/>
<sequence length="165" mass="18363">MEILGTHKVTYDLLRTLAIQCHALDLAAYHLFVDSTCHGGLEKTKAAYQELFTASLLNLAIGLRTKFYQGVDHASTVAYVSNCGFLYKYRNNADLLTNFSIKDVCDKIIHADSVSRYLENGVKIPTTTFRGAEQEGKRSWELSMSVSLFSEGVLNWIDGVESANT</sequence>
<dbReference type="Proteomes" id="UP000218765">
    <property type="component" value="Chromosome"/>
</dbReference>
<proteinExistence type="predicted"/>
<dbReference type="EMBL" id="AP018052">
    <property type="protein sequence ID" value="BAZ94906.1"/>
    <property type="molecule type" value="Genomic_DNA"/>
</dbReference>
<organism evidence="1 2">
    <name type="scientific">Thiohalobacter thiocyanaticus</name>
    <dbReference type="NCBI Taxonomy" id="585455"/>
    <lineage>
        <taxon>Bacteria</taxon>
        <taxon>Pseudomonadati</taxon>
        <taxon>Pseudomonadota</taxon>
        <taxon>Gammaproteobacteria</taxon>
        <taxon>Thiohalobacterales</taxon>
        <taxon>Thiohalobacteraceae</taxon>
        <taxon>Thiohalobacter</taxon>
    </lineage>
</organism>
<keyword evidence="2" id="KW-1185">Reference proteome</keyword>
<gene>
    <name evidence="1" type="ORF">FOKN1_2535</name>
</gene>
<protein>
    <submittedName>
        <fullName evidence="1">Cation/multidrug efflux pump</fullName>
    </submittedName>
</protein>